<gene>
    <name evidence="3" type="ORF">VSDG_08883</name>
</gene>
<feature type="coiled-coil region" evidence="1">
    <location>
        <begin position="336"/>
        <end position="374"/>
    </location>
</feature>
<organism evidence="3 4">
    <name type="scientific">Cytospora chrysosperma</name>
    <name type="common">Cytospora canker fungus</name>
    <name type="synonym">Sphaeria chrysosperma</name>
    <dbReference type="NCBI Taxonomy" id="252740"/>
    <lineage>
        <taxon>Eukaryota</taxon>
        <taxon>Fungi</taxon>
        <taxon>Dikarya</taxon>
        <taxon>Ascomycota</taxon>
        <taxon>Pezizomycotina</taxon>
        <taxon>Sordariomycetes</taxon>
        <taxon>Sordariomycetidae</taxon>
        <taxon>Diaporthales</taxon>
        <taxon>Cytosporaceae</taxon>
        <taxon>Cytospora</taxon>
    </lineage>
</organism>
<evidence type="ECO:0000256" key="1">
    <source>
        <dbReference type="SAM" id="Coils"/>
    </source>
</evidence>
<sequence>MAAPVPALTSTSSLPTIINIRETPAVVEWTAQAGQGNRTDVDTETDTAAPCHLARSSNSSPITFNLFFDSSSNAAFFRLRATIVVHDSSRDKIQISIFLFIYPENVASLVHDQFSTLSPEIAAAASKKLSGRRTTCLRFDLSKPASLVAPIHMPLAPRSKKDAQVLRSLRMLSNATALAVHFSHEALPTPELISLVCNAAAINSLKSSVNHGDLSQLYGGQGGKVIEDISQDWLVPLVKDEHEASALETSAESPPSYDELVPKPPPPLEPARSLKRPRTSSGYDEGELVPQDVMGICRKAVAEQMALIRDGLRDDIRREVKAQLGELENGLMKRIDKRLEEQITELREDFTEQTDRTEDRMDEVERHMDDLIDEGIEDRVLGVKIDMRDFVKDEMANVEDKIIKHFEDGRISLQFER</sequence>
<accession>A0A423VDU2</accession>
<dbReference type="EMBL" id="LJZO01000060">
    <property type="protein sequence ID" value="ROV89135.1"/>
    <property type="molecule type" value="Genomic_DNA"/>
</dbReference>
<evidence type="ECO:0000256" key="2">
    <source>
        <dbReference type="SAM" id="MobiDB-lite"/>
    </source>
</evidence>
<reference evidence="3 4" key="1">
    <citation type="submission" date="2015-09" db="EMBL/GenBank/DDBJ databases">
        <title>Host preference determinants of Valsa canker pathogens revealed by comparative genomics.</title>
        <authorList>
            <person name="Yin Z."/>
            <person name="Huang L."/>
        </authorList>
    </citation>
    <scope>NUCLEOTIDE SEQUENCE [LARGE SCALE GENOMIC DNA]</scope>
    <source>
        <strain evidence="3 4">YSFL</strain>
    </source>
</reference>
<dbReference type="OrthoDB" id="47007at2759"/>
<proteinExistence type="predicted"/>
<feature type="region of interest" description="Disordered" evidence="2">
    <location>
        <begin position="244"/>
        <end position="287"/>
    </location>
</feature>
<evidence type="ECO:0000313" key="4">
    <source>
        <dbReference type="Proteomes" id="UP000284375"/>
    </source>
</evidence>
<keyword evidence="1" id="KW-0175">Coiled coil</keyword>
<name>A0A423VDU2_CYTCH</name>
<dbReference type="AlphaFoldDB" id="A0A423VDU2"/>
<dbReference type="STRING" id="252740.A0A423VDU2"/>
<evidence type="ECO:0000313" key="3">
    <source>
        <dbReference type="EMBL" id="ROV89135.1"/>
    </source>
</evidence>
<dbReference type="Proteomes" id="UP000284375">
    <property type="component" value="Unassembled WGS sequence"/>
</dbReference>
<protein>
    <submittedName>
        <fullName evidence="3">Uncharacterized protein</fullName>
    </submittedName>
</protein>
<keyword evidence="4" id="KW-1185">Reference proteome</keyword>
<comment type="caution">
    <text evidence="3">The sequence shown here is derived from an EMBL/GenBank/DDBJ whole genome shotgun (WGS) entry which is preliminary data.</text>
</comment>